<dbReference type="PROSITE" id="PS00211">
    <property type="entry name" value="ABC_TRANSPORTER_1"/>
    <property type="match status" value="1"/>
</dbReference>
<dbReference type="InterPro" id="IPR011527">
    <property type="entry name" value="ABC1_TM_dom"/>
</dbReference>
<dbReference type="RefSeq" id="WP_377548933.1">
    <property type="nucleotide sequence ID" value="NZ_JBHSBN010000016.1"/>
</dbReference>
<feature type="transmembrane region" description="Helical" evidence="8">
    <location>
        <begin position="38"/>
        <end position="60"/>
    </location>
</feature>
<evidence type="ECO:0000259" key="9">
    <source>
        <dbReference type="PROSITE" id="PS50893"/>
    </source>
</evidence>
<dbReference type="SUPFAM" id="SSF52540">
    <property type="entry name" value="P-loop containing nucleoside triphosphate hydrolases"/>
    <property type="match status" value="1"/>
</dbReference>
<evidence type="ECO:0000256" key="2">
    <source>
        <dbReference type="ARBA" id="ARBA00022692"/>
    </source>
</evidence>
<feature type="domain" description="ABC transporter" evidence="9">
    <location>
        <begin position="355"/>
        <end position="584"/>
    </location>
</feature>
<dbReference type="InterPro" id="IPR003593">
    <property type="entry name" value="AAA+_ATPase"/>
</dbReference>
<dbReference type="SMART" id="SM00382">
    <property type="entry name" value="AAA"/>
    <property type="match status" value="1"/>
</dbReference>
<name>A0ABV8KQV5_9ACTN</name>
<comment type="subcellular location">
    <subcellularLocation>
        <location evidence="1">Cell membrane</location>
        <topology evidence="1">Multi-pass membrane protein</topology>
    </subcellularLocation>
</comment>
<evidence type="ECO:0000256" key="4">
    <source>
        <dbReference type="ARBA" id="ARBA00022840"/>
    </source>
</evidence>
<keyword evidence="3" id="KW-0547">Nucleotide-binding</keyword>
<evidence type="ECO:0000259" key="10">
    <source>
        <dbReference type="PROSITE" id="PS50929"/>
    </source>
</evidence>
<keyword evidence="12" id="KW-1185">Reference proteome</keyword>
<feature type="transmembrane region" description="Helical" evidence="8">
    <location>
        <begin position="146"/>
        <end position="168"/>
    </location>
</feature>
<accession>A0ABV8KQV5</accession>
<sequence>MSRARAEADPAGTDEGLRGVGRYTLGAVRRRARAVRRLAGWSVPEAVPTLLVGALTARAVDDGFLAGRPTVGLAWLAVLAGAVLVGAVGTGRTYACLGDLVEPFRDDLVERVVGGALRRSTAPGGRPDTAAVARLTHQVEIVRDTFGGLVMVVRGFVFTTGAALVGLFSLAPAVAALVAGPLLVGLVLFGCAIPTMAAAQRAYVRADECLGAAAGGALAGHRDVVACGAQDEVTAAVGALVGAQATAERRLARMAALRSLTLAVGGWLPLAVLVLGAPALVRHGLTPGAILGALVYVSTALHPALHSLVQGVATGGLRFAVTLDRILTASASPPAPAPPPEPPRAGPRGAGAGAVRLSGLTFRYGPHARPVFRDLDLDLAAGEHLAVVGPSGAGKSTLAGLIAGLLAPQTGTVRLDGADVAGRDQAELAARRVLIPQEAYVFTGSLGDNLRYLRPTADPDEVATVVDRLGLHRLVDRVGGLAGTVDPGTLSAGERQLVALARAYLSPAPLVILDEATCHLDAPAEARAERAFADRPGTLVVVAHRISSALRAGRVLLVDGGPPVLGRHDDVFARSATYRDLVGHWQRGADPVAPDTGARPGSDPALVAGDPDGLDPGPGAGLAGDPGQVVAHRARPERQPVGDLDNG</sequence>
<evidence type="ECO:0000256" key="3">
    <source>
        <dbReference type="ARBA" id="ARBA00022741"/>
    </source>
</evidence>
<dbReference type="InterPro" id="IPR027417">
    <property type="entry name" value="P-loop_NTPase"/>
</dbReference>
<dbReference type="SUPFAM" id="SSF90123">
    <property type="entry name" value="ABC transporter transmembrane region"/>
    <property type="match status" value="1"/>
</dbReference>
<dbReference type="Proteomes" id="UP001595868">
    <property type="component" value="Unassembled WGS sequence"/>
</dbReference>
<dbReference type="Pfam" id="PF00005">
    <property type="entry name" value="ABC_tran"/>
    <property type="match status" value="1"/>
</dbReference>
<dbReference type="InterPro" id="IPR017871">
    <property type="entry name" value="ABC_transporter-like_CS"/>
</dbReference>
<gene>
    <name evidence="11" type="ORF">ACFOX0_21690</name>
</gene>
<evidence type="ECO:0000256" key="6">
    <source>
        <dbReference type="ARBA" id="ARBA00023136"/>
    </source>
</evidence>
<feature type="transmembrane region" description="Helical" evidence="8">
    <location>
        <begin position="259"/>
        <end position="281"/>
    </location>
</feature>
<keyword evidence="5 8" id="KW-1133">Transmembrane helix</keyword>
<dbReference type="PANTHER" id="PTHR24221">
    <property type="entry name" value="ATP-BINDING CASSETTE SUB-FAMILY B"/>
    <property type="match status" value="1"/>
</dbReference>
<evidence type="ECO:0000313" key="11">
    <source>
        <dbReference type="EMBL" id="MFC4108535.1"/>
    </source>
</evidence>
<dbReference type="InterPro" id="IPR039421">
    <property type="entry name" value="Type_1_exporter"/>
</dbReference>
<organism evidence="11 12">
    <name type="scientific">Micromonospora zhanjiangensis</name>
    <dbReference type="NCBI Taxonomy" id="1522057"/>
    <lineage>
        <taxon>Bacteria</taxon>
        <taxon>Bacillati</taxon>
        <taxon>Actinomycetota</taxon>
        <taxon>Actinomycetes</taxon>
        <taxon>Micromonosporales</taxon>
        <taxon>Micromonosporaceae</taxon>
        <taxon>Micromonospora</taxon>
    </lineage>
</organism>
<dbReference type="InterPro" id="IPR003439">
    <property type="entry name" value="ABC_transporter-like_ATP-bd"/>
</dbReference>
<dbReference type="PROSITE" id="PS50929">
    <property type="entry name" value="ABC_TM1F"/>
    <property type="match status" value="1"/>
</dbReference>
<evidence type="ECO:0000313" key="12">
    <source>
        <dbReference type="Proteomes" id="UP001595868"/>
    </source>
</evidence>
<feature type="region of interest" description="Disordered" evidence="7">
    <location>
        <begin position="587"/>
        <end position="647"/>
    </location>
</feature>
<feature type="region of interest" description="Disordered" evidence="7">
    <location>
        <begin position="330"/>
        <end position="350"/>
    </location>
</feature>
<protein>
    <submittedName>
        <fullName evidence="11">ATP-binding cassette domain-containing protein</fullName>
    </submittedName>
</protein>
<feature type="compositionally biased region" description="Pro residues" evidence="7">
    <location>
        <begin position="333"/>
        <end position="345"/>
    </location>
</feature>
<dbReference type="Gene3D" id="3.40.50.300">
    <property type="entry name" value="P-loop containing nucleotide triphosphate hydrolases"/>
    <property type="match status" value="1"/>
</dbReference>
<dbReference type="EMBL" id="JBHSBN010000016">
    <property type="protein sequence ID" value="MFC4108535.1"/>
    <property type="molecule type" value="Genomic_DNA"/>
</dbReference>
<keyword evidence="4 11" id="KW-0067">ATP-binding</keyword>
<dbReference type="CDD" id="cd03228">
    <property type="entry name" value="ABCC_MRP_Like"/>
    <property type="match status" value="1"/>
</dbReference>
<reference evidence="12" key="1">
    <citation type="journal article" date="2019" name="Int. J. Syst. Evol. Microbiol.">
        <title>The Global Catalogue of Microorganisms (GCM) 10K type strain sequencing project: providing services to taxonomists for standard genome sequencing and annotation.</title>
        <authorList>
            <consortium name="The Broad Institute Genomics Platform"/>
            <consortium name="The Broad Institute Genome Sequencing Center for Infectious Disease"/>
            <person name="Wu L."/>
            <person name="Ma J."/>
        </authorList>
    </citation>
    <scope>NUCLEOTIDE SEQUENCE [LARGE SCALE GENOMIC DNA]</scope>
    <source>
        <strain evidence="12">2902at01</strain>
    </source>
</reference>
<proteinExistence type="predicted"/>
<feature type="transmembrane region" description="Helical" evidence="8">
    <location>
        <begin position="174"/>
        <end position="193"/>
    </location>
</feature>
<evidence type="ECO:0000256" key="7">
    <source>
        <dbReference type="SAM" id="MobiDB-lite"/>
    </source>
</evidence>
<evidence type="ECO:0000256" key="8">
    <source>
        <dbReference type="SAM" id="Phobius"/>
    </source>
</evidence>
<dbReference type="PROSITE" id="PS50893">
    <property type="entry name" value="ABC_TRANSPORTER_2"/>
    <property type="match status" value="1"/>
</dbReference>
<comment type="caution">
    <text evidence="11">The sequence shown here is derived from an EMBL/GenBank/DDBJ whole genome shotgun (WGS) entry which is preliminary data.</text>
</comment>
<dbReference type="GO" id="GO:0005524">
    <property type="term" value="F:ATP binding"/>
    <property type="evidence" value="ECO:0007669"/>
    <property type="project" value="UniProtKB-KW"/>
</dbReference>
<dbReference type="PANTHER" id="PTHR24221:SF654">
    <property type="entry name" value="ATP-BINDING CASSETTE SUB-FAMILY B MEMBER 6"/>
    <property type="match status" value="1"/>
</dbReference>
<evidence type="ECO:0000256" key="1">
    <source>
        <dbReference type="ARBA" id="ARBA00004651"/>
    </source>
</evidence>
<feature type="domain" description="ABC transmembrane type-1" evidence="10">
    <location>
        <begin position="49"/>
        <end position="303"/>
    </location>
</feature>
<feature type="transmembrane region" description="Helical" evidence="8">
    <location>
        <begin position="72"/>
        <end position="95"/>
    </location>
</feature>
<dbReference type="InterPro" id="IPR036640">
    <property type="entry name" value="ABC1_TM_sf"/>
</dbReference>
<keyword evidence="6 8" id="KW-0472">Membrane</keyword>
<keyword evidence="2 8" id="KW-0812">Transmembrane</keyword>
<evidence type="ECO:0000256" key="5">
    <source>
        <dbReference type="ARBA" id="ARBA00022989"/>
    </source>
</evidence>
<dbReference type="Gene3D" id="1.20.1560.10">
    <property type="entry name" value="ABC transporter type 1, transmembrane domain"/>
    <property type="match status" value="1"/>
</dbReference>